<dbReference type="SUPFAM" id="SSF52091">
    <property type="entry name" value="SpoIIaa-like"/>
    <property type="match status" value="1"/>
</dbReference>
<gene>
    <name evidence="2" type="ORF">Ari01nite_79170</name>
</gene>
<dbReference type="Gene3D" id="3.30.750.24">
    <property type="entry name" value="STAS domain"/>
    <property type="match status" value="1"/>
</dbReference>
<protein>
    <recommendedName>
        <fullName evidence="1">STAS domain-containing protein</fullName>
    </recommendedName>
</protein>
<evidence type="ECO:0000313" key="3">
    <source>
        <dbReference type="Proteomes" id="UP000636960"/>
    </source>
</evidence>
<dbReference type="CDD" id="cd07043">
    <property type="entry name" value="STAS_anti-anti-sigma_factors"/>
    <property type="match status" value="1"/>
</dbReference>
<accession>A0A919K809</accession>
<dbReference type="EMBL" id="BOMV01000083">
    <property type="protein sequence ID" value="GIF00453.1"/>
    <property type="molecule type" value="Genomic_DNA"/>
</dbReference>
<dbReference type="PROSITE" id="PS50801">
    <property type="entry name" value="STAS"/>
    <property type="match status" value="1"/>
</dbReference>
<dbReference type="InterPro" id="IPR002645">
    <property type="entry name" value="STAS_dom"/>
</dbReference>
<feature type="domain" description="STAS" evidence="1">
    <location>
        <begin position="31"/>
        <end position="109"/>
    </location>
</feature>
<evidence type="ECO:0000259" key="1">
    <source>
        <dbReference type="PROSITE" id="PS50801"/>
    </source>
</evidence>
<name>A0A919K809_9ACTN</name>
<comment type="caution">
    <text evidence="2">The sequence shown here is derived from an EMBL/GenBank/DDBJ whole genome shotgun (WGS) entry which is preliminary data.</text>
</comment>
<sequence length="109" mass="11791">MSKIPYFDAQPAPPEAGRFGWSHRHVGNADVICLAGELDHDAAAELRRRLMSVAASSAAVTIVLDLAEVSFIDAGCIRVIVELRTRGDKKLEVDGLHGIPEKVFQILGL</sequence>
<dbReference type="InterPro" id="IPR036513">
    <property type="entry name" value="STAS_dom_sf"/>
</dbReference>
<keyword evidence="3" id="KW-1185">Reference proteome</keyword>
<dbReference type="InterPro" id="IPR058548">
    <property type="entry name" value="MlaB-like_STAS"/>
</dbReference>
<evidence type="ECO:0000313" key="2">
    <source>
        <dbReference type="EMBL" id="GIF00453.1"/>
    </source>
</evidence>
<dbReference type="Proteomes" id="UP000636960">
    <property type="component" value="Unassembled WGS sequence"/>
</dbReference>
<dbReference type="Pfam" id="PF13466">
    <property type="entry name" value="STAS_2"/>
    <property type="match status" value="1"/>
</dbReference>
<dbReference type="RefSeq" id="WP_203788290.1">
    <property type="nucleotide sequence ID" value="NZ_BOMV01000083.1"/>
</dbReference>
<organism evidence="2 3">
    <name type="scientific">Paractinoplanes rishiriensis</name>
    <dbReference type="NCBI Taxonomy" id="1050105"/>
    <lineage>
        <taxon>Bacteria</taxon>
        <taxon>Bacillati</taxon>
        <taxon>Actinomycetota</taxon>
        <taxon>Actinomycetes</taxon>
        <taxon>Micromonosporales</taxon>
        <taxon>Micromonosporaceae</taxon>
        <taxon>Paractinoplanes</taxon>
    </lineage>
</organism>
<proteinExistence type="predicted"/>
<dbReference type="AlphaFoldDB" id="A0A919K809"/>
<reference evidence="2" key="1">
    <citation type="submission" date="2021-01" db="EMBL/GenBank/DDBJ databases">
        <title>Whole genome shotgun sequence of Actinoplanes rishiriensis NBRC 108556.</title>
        <authorList>
            <person name="Komaki H."/>
            <person name="Tamura T."/>
        </authorList>
    </citation>
    <scope>NUCLEOTIDE SEQUENCE</scope>
    <source>
        <strain evidence="2">NBRC 108556</strain>
    </source>
</reference>